<evidence type="ECO:0000313" key="3">
    <source>
        <dbReference type="EMBL" id="BAV32712.1"/>
    </source>
</evidence>
<feature type="signal peptide" evidence="1">
    <location>
        <begin position="1"/>
        <end position="40"/>
    </location>
</feature>
<dbReference type="RefSeq" id="WP_096359477.1">
    <property type="nucleotide sequence ID" value="NZ_AP014879.1"/>
</dbReference>
<dbReference type="InParanoid" id="A0A1B4XD50"/>
<keyword evidence="1" id="KW-0732">Signal</keyword>
<feature type="domain" description="DUF6701" evidence="2">
    <location>
        <begin position="828"/>
        <end position="1312"/>
    </location>
</feature>
<proteinExistence type="predicted"/>
<evidence type="ECO:0000256" key="1">
    <source>
        <dbReference type="SAM" id="SignalP"/>
    </source>
</evidence>
<sequence>MNVMSPVSEKRDLSPFAGNVFTLLLLTLGFVMIIANPAQAAPPAFQAAGTAVGGNGNITTLTWPAHQVDDIALLFVESTGGEPVALSNNTAGFVAVANSPQATGTGTNGTRISVFWARATSNSMTAPQVDDPGNHAYAQIITYRGVIATGNPWDVTGGGVKATASTSITVTGVTTTVPDTLIVQVAAHDRDNTGAHFSGQTNANLTGIAERSDAGTTQGNGGGFAVWDGVKATAGATGNTTATLSNSVVNAFLTIALKPRLLSVDSISLASTNPTEPGVSVSWTVTFSASVTGVDATDFALVQAGGVSGASITSVTGGGTSWTVTANTGSGTGTLGLNLVDNDSIIDAGSIPLGGAGAGNGNFTGQVYTVSPPFCSPPSNVPAGVSVSCVCDRFGRASLNPSTIFGGNWTVSLGSTDATGILPDINATTGLLRLTESSANNAKAATVPGIFPAAGNYISVEFNHYAYDGTGADGIAVTLSDYSVPAVPGGFGGSLGYAQRSDGTQPPGFNGGWVGIALDEYGNFQSSTEGRVLGACGTAACRPQSVGVRGPGSGANGYRWMGGTGSSPGGLTIDNRTSTTPSPGYAYQVIVDARNSASGTINVSVNRDATTKDGSNYVSLFGPFNAYTEADYAMSQGWIPQIVPDYWKISFTGSTGGSDNIHEIGGLRVCAQTVLPPTGGTASGFSAIDEAYPGAPTVPAYQNFQTGDIYMKLTGVAFRLWVAALSGSGISTGYSATSAKYVSVKIVDNSDNACGTDAARTCNAACTSKAAVEAGATQIATFASGGTTGVASPSPQFTLNSAWKNLIAVMRECTTSACSAFTATAPACSADSFSVRPTGVTVASTNATNSTTGGTPIFKAGSDTFNLTATIAGIAGNPSRYTGTLKINSTAMQALHSPSVLGVLAGTFPAAVSGTPAATATGNNFTYDEAGGFIFRGYNPASDATARRGIYDGVVATTECASLTLAQCDLLRLATWTGIDSVSTKANCVSSNYSNTKDASGKYGCLFGLTADSAGIGRFTPAYFDVTRIHACLGATPFTYSGQPFSQVTVTARAGAGTPTKNYNGTTGLAKLVTLSDGNGFAGGVFGNGSTTDGSFPAASFTSNGDQTRTDEKYTFTDRETPPVTLALRATDTDNVSSAGHTEDPAEVRSGRLRIQNAYGSELAALPLPMRAEYYVDTTITAPATTPSIIGWITNSADTCSSAALNALSNFQGNLNSGETCVQDTGNPGVSGQGCAVAGLPADRYTSPPAAGSYNLNLKAPGAGNDGSVDISANLSTRPWLRFDWNGTGDTDPSGRASFGLYRGSPRHIYFRQRFN</sequence>
<dbReference type="Pfam" id="PF20419">
    <property type="entry name" value="DUF6701"/>
    <property type="match status" value="1"/>
</dbReference>
<dbReference type="OrthoDB" id="6013626at2"/>
<feature type="chain" id="PRO_5008572299" description="DUF6701 domain-containing protein" evidence="1">
    <location>
        <begin position="41"/>
        <end position="1316"/>
    </location>
</feature>
<dbReference type="Gene3D" id="2.60.120.200">
    <property type="match status" value="1"/>
</dbReference>
<reference evidence="3 4" key="1">
    <citation type="submission" date="2015-05" db="EMBL/GenBank/DDBJ databases">
        <title>Complete genome sequence of a sulfur-oxidizing gammaproteobacterium strain HA5.</title>
        <authorList>
            <person name="Miura A."/>
            <person name="Kojima H."/>
            <person name="Fukui M."/>
        </authorList>
    </citation>
    <scope>NUCLEOTIDE SEQUENCE [LARGE SCALE GENOMIC DNA]</scope>
    <source>
        <strain evidence="3 4">HA5</strain>
    </source>
</reference>
<dbReference type="EMBL" id="AP014879">
    <property type="protein sequence ID" value="BAV32712.1"/>
    <property type="molecule type" value="Genomic_DNA"/>
</dbReference>
<name>A0A1B4XD50_9GAMM</name>
<gene>
    <name evidence="3" type="ORF">SCL_0390</name>
</gene>
<accession>A0A1B4XD50</accession>
<protein>
    <recommendedName>
        <fullName evidence="2">DUF6701 domain-containing protein</fullName>
    </recommendedName>
</protein>
<keyword evidence="4" id="KW-1185">Reference proteome</keyword>
<dbReference type="SUPFAM" id="SSF49899">
    <property type="entry name" value="Concanavalin A-like lectins/glucanases"/>
    <property type="match status" value="1"/>
</dbReference>
<evidence type="ECO:0000259" key="2">
    <source>
        <dbReference type="Pfam" id="PF20419"/>
    </source>
</evidence>
<dbReference type="InterPro" id="IPR046524">
    <property type="entry name" value="DUF6701"/>
</dbReference>
<dbReference type="InterPro" id="IPR013320">
    <property type="entry name" value="ConA-like_dom_sf"/>
</dbReference>
<evidence type="ECO:0000313" key="4">
    <source>
        <dbReference type="Proteomes" id="UP000243180"/>
    </source>
</evidence>
<organism evidence="3 4">
    <name type="scientific">Sulfuricaulis limicola</name>
    <dbReference type="NCBI Taxonomy" id="1620215"/>
    <lineage>
        <taxon>Bacteria</taxon>
        <taxon>Pseudomonadati</taxon>
        <taxon>Pseudomonadota</taxon>
        <taxon>Gammaproteobacteria</taxon>
        <taxon>Acidiferrobacterales</taxon>
        <taxon>Acidiferrobacteraceae</taxon>
        <taxon>Sulfuricaulis</taxon>
    </lineage>
</organism>
<dbReference type="Proteomes" id="UP000243180">
    <property type="component" value="Chromosome"/>
</dbReference>
<dbReference type="KEGG" id="slim:SCL_0390"/>